<evidence type="ECO:0000313" key="9">
    <source>
        <dbReference type="Proteomes" id="UP000481360"/>
    </source>
</evidence>
<feature type="transmembrane region" description="Helical" evidence="6">
    <location>
        <begin position="678"/>
        <end position="699"/>
    </location>
</feature>
<name>A0A7C9RMR7_9PSEU</name>
<comment type="caution">
    <text evidence="8">The sequence shown here is derived from an EMBL/GenBank/DDBJ whole genome shotgun (WGS) entry which is preliminary data.</text>
</comment>
<feature type="transmembrane region" description="Helical" evidence="6">
    <location>
        <begin position="188"/>
        <end position="215"/>
    </location>
</feature>
<evidence type="ECO:0000259" key="7">
    <source>
        <dbReference type="Pfam" id="PF02687"/>
    </source>
</evidence>
<dbReference type="EMBL" id="JAAMPJ010000001">
    <property type="protein sequence ID" value="NGY58865.1"/>
    <property type="molecule type" value="Genomic_DNA"/>
</dbReference>
<dbReference type="InterPro" id="IPR038766">
    <property type="entry name" value="Membrane_comp_ABC_pdt"/>
</dbReference>
<keyword evidence="5 6" id="KW-0472">Membrane</keyword>
<dbReference type="Proteomes" id="UP000481360">
    <property type="component" value="Unassembled WGS sequence"/>
</dbReference>
<feature type="transmembrane region" description="Helical" evidence="6">
    <location>
        <begin position="408"/>
        <end position="429"/>
    </location>
</feature>
<feature type="transmembrane region" description="Helical" evidence="6">
    <location>
        <begin position="236"/>
        <end position="261"/>
    </location>
</feature>
<dbReference type="Pfam" id="PF02687">
    <property type="entry name" value="FtsX"/>
    <property type="match status" value="2"/>
</dbReference>
<keyword evidence="9" id="KW-1185">Reference proteome</keyword>
<gene>
    <name evidence="8" type="ORF">G7043_07970</name>
</gene>
<accession>A0A7C9RMR7</accession>
<sequence length="748" mass="78659">MNRVIGDLVLGVRLAVGGSRKSWTRLALQGLGIGLGVAVLLFAASLPSVLDARQDRHNARNAVSEGTGPAPLLAESQSHPFRSEYVRGTYLRAMSPDAPVPQGIAKVPGDGEVFVSPALADLLATPAGTELLKPRFPQKVVGTISQAGLLNPRELLFFAGDARIQPNEHGNTVYGWGIAHEGGGMDPLLWLLSIVGIVVLLFPVLVFVGVATRLAAAQRDRRLAALRLVGASASRVRLIASGEALAGALAGLVVGFGLFYAVRPSLDRISISELSAFPSDVMPTTALTLTVVVAVPVLAVVTSLVAMRRTIIEPLGVVRDQKPVRRRVWWRLVPVVAGIALLVSQAGKIGETDGRPNQWPVVLGIVLLMLGIPVLLPWLVERVVFLMRGRTPALQLAVRRLQLDSGTAARVVGGVAVVLAGTVTLQMLLAGVEQEVRADEKKQANFNYLTINPGTDSDVNAIAAALKSSKGVTVVHRIDQAFGTLDSGGHIAINIASCEALAAQGPVPNCTDGKAYVVPYGDGQPTAQAGDVLTLRHSGEKWTVPSSLETTQATFPGLVLTPAAAKGLVAFNSQYIAKLDPSVPDAAEHARNALTVARPWQVFTYFVGQDDTAEAERVFGVIRRALLAGTLLTLLVAAASLLVVALEQVRERRRPLAVLAASGVPRGTLARSLLWQNALPLAISTVVSLATGIGLGVLVMRVFGAEVAYDWAGLGLITAIVVGLTFAVTALTLPSLRRATGALGLRTE</sequence>
<evidence type="ECO:0000256" key="4">
    <source>
        <dbReference type="ARBA" id="ARBA00022989"/>
    </source>
</evidence>
<feature type="transmembrane region" description="Helical" evidence="6">
    <location>
        <begin position="711"/>
        <end position="733"/>
    </location>
</feature>
<dbReference type="RefSeq" id="WP_166044812.1">
    <property type="nucleotide sequence ID" value="NZ_JAAMPJ010000001.1"/>
</dbReference>
<keyword evidence="4 6" id="KW-1133">Transmembrane helix</keyword>
<feature type="transmembrane region" description="Helical" evidence="6">
    <location>
        <begin position="328"/>
        <end position="347"/>
    </location>
</feature>
<dbReference type="GO" id="GO:0005886">
    <property type="term" value="C:plasma membrane"/>
    <property type="evidence" value="ECO:0007669"/>
    <property type="project" value="UniProtKB-SubCell"/>
</dbReference>
<feature type="transmembrane region" description="Helical" evidence="6">
    <location>
        <begin position="625"/>
        <end position="646"/>
    </location>
</feature>
<organism evidence="8 9">
    <name type="scientific">Lentzea alba</name>
    <dbReference type="NCBI Taxonomy" id="2714351"/>
    <lineage>
        <taxon>Bacteria</taxon>
        <taxon>Bacillati</taxon>
        <taxon>Actinomycetota</taxon>
        <taxon>Actinomycetes</taxon>
        <taxon>Pseudonocardiales</taxon>
        <taxon>Pseudonocardiaceae</taxon>
        <taxon>Lentzea</taxon>
    </lineage>
</organism>
<evidence type="ECO:0000256" key="1">
    <source>
        <dbReference type="ARBA" id="ARBA00004651"/>
    </source>
</evidence>
<dbReference type="AlphaFoldDB" id="A0A7C9RMR7"/>
<feature type="domain" description="ABC3 transporter permease C-terminal" evidence="7">
    <location>
        <begin position="631"/>
        <end position="738"/>
    </location>
</feature>
<evidence type="ECO:0000256" key="5">
    <source>
        <dbReference type="ARBA" id="ARBA00023136"/>
    </source>
</evidence>
<dbReference type="InterPro" id="IPR003838">
    <property type="entry name" value="ABC3_permease_C"/>
</dbReference>
<proteinExistence type="predicted"/>
<evidence type="ECO:0000256" key="3">
    <source>
        <dbReference type="ARBA" id="ARBA00022692"/>
    </source>
</evidence>
<reference evidence="8 9" key="1">
    <citation type="submission" date="2020-03" db="EMBL/GenBank/DDBJ databases">
        <title>Isolation and identification of active actinomycetes.</title>
        <authorList>
            <person name="Sun X."/>
        </authorList>
    </citation>
    <scope>NUCLEOTIDE SEQUENCE [LARGE SCALE GENOMIC DNA]</scope>
    <source>
        <strain evidence="8 9">NEAU-D13</strain>
    </source>
</reference>
<evidence type="ECO:0000256" key="2">
    <source>
        <dbReference type="ARBA" id="ARBA00022475"/>
    </source>
</evidence>
<feature type="transmembrane region" description="Helical" evidence="6">
    <location>
        <begin position="281"/>
        <end position="307"/>
    </location>
</feature>
<comment type="subcellular location">
    <subcellularLocation>
        <location evidence="1">Cell membrane</location>
        <topology evidence="1">Multi-pass membrane protein</topology>
    </subcellularLocation>
</comment>
<protein>
    <submittedName>
        <fullName evidence="8">ABC transporter permease</fullName>
    </submittedName>
</protein>
<evidence type="ECO:0000313" key="8">
    <source>
        <dbReference type="EMBL" id="NGY58865.1"/>
    </source>
</evidence>
<evidence type="ECO:0000256" key="6">
    <source>
        <dbReference type="SAM" id="Phobius"/>
    </source>
</evidence>
<keyword evidence="3 6" id="KW-0812">Transmembrane</keyword>
<dbReference type="PANTHER" id="PTHR30287:SF1">
    <property type="entry name" value="INNER MEMBRANE PROTEIN"/>
    <property type="match status" value="1"/>
</dbReference>
<feature type="transmembrane region" description="Helical" evidence="6">
    <location>
        <begin position="26"/>
        <end position="46"/>
    </location>
</feature>
<feature type="transmembrane region" description="Helical" evidence="6">
    <location>
        <begin position="359"/>
        <end position="380"/>
    </location>
</feature>
<feature type="domain" description="ABC3 transporter permease C-terminal" evidence="7">
    <location>
        <begin position="195"/>
        <end position="310"/>
    </location>
</feature>
<dbReference type="PANTHER" id="PTHR30287">
    <property type="entry name" value="MEMBRANE COMPONENT OF PREDICTED ABC SUPERFAMILY METABOLITE UPTAKE TRANSPORTER"/>
    <property type="match status" value="1"/>
</dbReference>
<keyword evidence="2" id="KW-1003">Cell membrane</keyword>